<organism evidence="1 2">
    <name type="scientific">Synchytrium endobioticum</name>
    <dbReference type="NCBI Taxonomy" id="286115"/>
    <lineage>
        <taxon>Eukaryota</taxon>
        <taxon>Fungi</taxon>
        <taxon>Fungi incertae sedis</taxon>
        <taxon>Chytridiomycota</taxon>
        <taxon>Chytridiomycota incertae sedis</taxon>
        <taxon>Chytridiomycetes</taxon>
        <taxon>Synchytriales</taxon>
        <taxon>Synchytriaceae</taxon>
        <taxon>Synchytrium</taxon>
    </lineage>
</organism>
<dbReference type="Proteomes" id="UP000317494">
    <property type="component" value="Unassembled WGS sequence"/>
</dbReference>
<dbReference type="EMBL" id="QEAN01000341">
    <property type="protein sequence ID" value="TPX39741.1"/>
    <property type="molecule type" value="Genomic_DNA"/>
</dbReference>
<sequence length="124" mass="14492">MRNPISLHRLRVPLSSDKPFGLTSWRIARGNALIVLSSIGTKSFKFVPIPSRRMASEEFTPILSQIAHQLHHFYYLDDCIQTSEFPVYRSQRRYSLNSWLPMYTVKASYRVTCEGILLFLPHYK</sequence>
<protein>
    <submittedName>
        <fullName evidence="1">Uncharacterized protein</fullName>
    </submittedName>
</protein>
<name>A0A507CJB5_9FUNG</name>
<evidence type="ECO:0000313" key="1">
    <source>
        <dbReference type="EMBL" id="TPX39741.1"/>
    </source>
</evidence>
<proteinExistence type="predicted"/>
<dbReference type="AlphaFoldDB" id="A0A507CJB5"/>
<evidence type="ECO:0000313" key="2">
    <source>
        <dbReference type="Proteomes" id="UP000317494"/>
    </source>
</evidence>
<keyword evidence="2" id="KW-1185">Reference proteome</keyword>
<reference evidence="1 2" key="1">
    <citation type="journal article" date="2019" name="Sci. Rep.">
        <title>Comparative genomics of chytrid fungi reveal insights into the obligate biotrophic and pathogenic lifestyle of Synchytrium endobioticum.</title>
        <authorList>
            <person name="van de Vossenberg B.T.L.H."/>
            <person name="Warris S."/>
            <person name="Nguyen H.D.T."/>
            <person name="van Gent-Pelzer M.P.E."/>
            <person name="Joly D.L."/>
            <person name="van de Geest H.C."/>
            <person name="Bonants P.J.M."/>
            <person name="Smith D.S."/>
            <person name="Levesque C.A."/>
            <person name="van der Lee T.A.J."/>
        </authorList>
    </citation>
    <scope>NUCLEOTIDE SEQUENCE [LARGE SCALE GENOMIC DNA]</scope>
    <source>
        <strain evidence="1 2">MB42</strain>
    </source>
</reference>
<accession>A0A507CJB5</accession>
<gene>
    <name evidence="1" type="ORF">SeMB42_g06269</name>
</gene>
<comment type="caution">
    <text evidence="1">The sequence shown here is derived from an EMBL/GenBank/DDBJ whole genome shotgun (WGS) entry which is preliminary data.</text>
</comment>
<dbReference type="VEuPathDB" id="FungiDB:SeMB42_g06269"/>